<dbReference type="PROSITE" id="PS50005">
    <property type="entry name" value="TPR"/>
    <property type="match status" value="2"/>
</dbReference>
<reference evidence="3" key="1">
    <citation type="journal article" date="2019" name="Int. J. Syst. Evol. Microbiol.">
        <title>The Global Catalogue of Microorganisms (GCM) 10K type strain sequencing project: providing services to taxonomists for standard genome sequencing and annotation.</title>
        <authorList>
            <consortium name="The Broad Institute Genomics Platform"/>
            <consortium name="The Broad Institute Genome Sequencing Center for Infectious Disease"/>
            <person name="Wu L."/>
            <person name="Ma J."/>
        </authorList>
    </citation>
    <scope>NUCLEOTIDE SEQUENCE [LARGE SCALE GENOMIC DNA]</scope>
    <source>
        <strain evidence="3">JCM 4087</strain>
    </source>
</reference>
<dbReference type="PANTHER" id="PTHR44809:SF1">
    <property type="entry name" value="PROTEIN O-MANNOSYL-TRANSFERASE TMTC1"/>
    <property type="match status" value="1"/>
</dbReference>
<dbReference type="Pfam" id="PF13176">
    <property type="entry name" value="TPR_7"/>
    <property type="match status" value="1"/>
</dbReference>
<dbReference type="Proteomes" id="UP001596091">
    <property type="component" value="Unassembled WGS sequence"/>
</dbReference>
<keyword evidence="3" id="KW-1185">Reference proteome</keyword>
<proteinExistence type="predicted"/>
<keyword evidence="1" id="KW-0802">TPR repeat</keyword>
<feature type="repeat" description="TPR" evidence="1">
    <location>
        <begin position="173"/>
        <end position="206"/>
    </location>
</feature>
<dbReference type="SUPFAM" id="SSF48452">
    <property type="entry name" value="TPR-like"/>
    <property type="match status" value="1"/>
</dbReference>
<dbReference type="InterPro" id="IPR019734">
    <property type="entry name" value="TPR_rpt"/>
</dbReference>
<evidence type="ECO:0000256" key="1">
    <source>
        <dbReference type="PROSITE-ProRule" id="PRU00339"/>
    </source>
</evidence>
<comment type="caution">
    <text evidence="2">The sequence shown here is derived from an EMBL/GenBank/DDBJ whole genome shotgun (WGS) entry which is preliminary data.</text>
</comment>
<protein>
    <submittedName>
        <fullName evidence="2">Tetratricopeptide repeat protein</fullName>
    </submittedName>
</protein>
<feature type="repeat" description="TPR" evidence="1">
    <location>
        <begin position="207"/>
        <end position="240"/>
    </location>
</feature>
<evidence type="ECO:0000313" key="3">
    <source>
        <dbReference type="Proteomes" id="UP001596091"/>
    </source>
</evidence>
<dbReference type="Pfam" id="PF13432">
    <property type="entry name" value="TPR_16"/>
    <property type="match status" value="1"/>
</dbReference>
<accession>A0ABW1E9V7</accession>
<dbReference type="SMART" id="SM00028">
    <property type="entry name" value="TPR"/>
    <property type="match status" value="4"/>
</dbReference>
<dbReference type="InterPro" id="IPR011990">
    <property type="entry name" value="TPR-like_helical_dom_sf"/>
</dbReference>
<dbReference type="RefSeq" id="WP_263334396.1">
    <property type="nucleotide sequence ID" value="NZ_JAGSYH010000002.1"/>
</dbReference>
<dbReference type="InterPro" id="IPR052943">
    <property type="entry name" value="TMTC_O-mannosyl-trnsfr"/>
</dbReference>
<dbReference type="Gene3D" id="1.25.40.10">
    <property type="entry name" value="Tetratricopeptide repeat domain"/>
    <property type="match status" value="1"/>
</dbReference>
<dbReference type="EMBL" id="JBHSPH010000001">
    <property type="protein sequence ID" value="MFC5861116.1"/>
    <property type="molecule type" value="Genomic_DNA"/>
</dbReference>
<gene>
    <name evidence="2" type="ORF">ACFPT7_02300</name>
</gene>
<organism evidence="2 3">
    <name type="scientific">Acidicapsa dinghuensis</name>
    <dbReference type="NCBI Taxonomy" id="2218256"/>
    <lineage>
        <taxon>Bacteria</taxon>
        <taxon>Pseudomonadati</taxon>
        <taxon>Acidobacteriota</taxon>
        <taxon>Terriglobia</taxon>
        <taxon>Terriglobales</taxon>
        <taxon>Acidobacteriaceae</taxon>
        <taxon>Acidicapsa</taxon>
    </lineage>
</organism>
<evidence type="ECO:0000313" key="2">
    <source>
        <dbReference type="EMBL" id="MFC5861116.1"/>
    </source>
</evidence>
<dbReference type="PANTHER" id="PTHR44809">
    <property type="match status" value="1"/>
</dbReference>
<sequence length="330" mass="37432">MTRYSRQDVLRILQISARQLTGWERANLIPVCEQYSFRELSQLRTLRALQHSRMSPRSIRDSVEAMQAVSGLSNPLLEAAVIPTGSRLAFRHHGAMVDPIRRQLLFDFEAAPGHPTGRRAIPVAMLPPPRTEGNRDPELQHLFVRAVQAEEQGRKASAMDLYRQILAIDPAYTAALINLGTLNYHNKNYAQAEDLYRQATKADPSYVLAHFDLGNVLDELERIDESIDSYLRATALAPGYGDAHYNLALAYERRGERRRALRHWQSYIRLDKTGPWADHARSQIRKLLSREKLAIAHRTDGYLPRIRANHTPLELVLSSEAYPGTLSPTA</sequence>
<name>A0ABW1E9V7_9BACT</name>